<reference evidence="3 4" key="1">
    <citation type="journal article" date="2015" name="Genome Biol. Evol.">
        <title>Phylogenomic analyses indicate that early fungi evolved digesting cell walls of algal ancestors of land plants.</title>
        <authorList>
            <person name="Chang Y."/>
            <person name="Wang S."/>
            <person name="Sekimoto S."/>
            <person name="Aerts A.L."/>
            <person name="Choi C."/>
            <person name="Clum A."/>
            <person name="LaButti K.M."/>
            <person name="Lindquist E.A."/>
            <person name="Yee Ngan C."/>
            <person name="Ohm R.A."/>
            <person name="Salamov A.A."/>
            <person name="Grigoriev I.V."/>
            <person name="Spatafora J.W."/>
            <person name="Berbee M.L."/>
        </authorList>
    </citation>
    <scope>NUCLEOTIDE SEQUENCE [LARGE SCALE GENOMIC DNA]</scope>
    <source>
        <strain evidence="3 4">NRRL 1564</strain>
    </source>
</reference>
<keyword evidence="2" id="KW-0472">Membrane</keyword>
<name>A0A2G5BDJ0_COERN</name>
<proteinExistence type="predicted"/>
<feature type="transmembrane region" description="Helical" evidence="2">
    <location>
        <begin position="6"/>
        <end position="26"/>
    </location>
</feature>
<sequence length="113" mass="12285">MASTALSAIIYATIGGLVLVSLIILLSRRAYRNKREHNVDAMEFGSGQSTTALMEEIHQPPVTVVDQNVARHSIDSTLPAYETQAQQQQSPSSPPYLRIDPMTTANAPQAVHV</sequence>
<evidence type="ECO:0000313" key="3">
    <source>
        <dbReference type="EMBL" id="PIA17075.1"/>
    </source>
</evidence>
<accession>A0A2G5BDJ0</accession>
<evidence type="ECO:0000256" key="2">
    <source>
        <dbReference type="SAM" id="Phobius"/>
    </source>
</evidence>
<evidence type="ECO:0000313" key="4">
    <source>
        <dbReference type="Proteomes" id="UP000242474"/>
    </source>
</evidence>
<keyword evidence="2" id="KW-0812">Transmembrane</keyword>
<keyword evidence="4" id="KW-1185">Reference proteome</keyword>
<dbReference type="EMBL" id="KZ303496">
    <property type="protein sequence ID" value="PIA17075.1"/>
    <property type="molecule type" value="Genomic_DNA"/>
</dbReference>
<dbReference type="AlphaFoldDB" id="A0A2G5BDJ0"/>
<feature type="region of interest" description="Disordered" evidence="1">
    <location>
        <begin position="81"/>
        <end position="113"/>
    </location>
</feature>
<gene>
    <name evidence="3" type="ORF">COEREDRAFT_7841</name>
</gene>
<organism evidence="3 4">
    <name type="scientific">Coemansia reversa (strain ATCC 12441 / NRRL 1564)</name>
    <dbReference type="NCBI Taxonomy" id="763665"/>
    <lineage>
        <taxon>Eukaryota</taxon>
        <taxon>Fungi</taxon>
        <taxon>Fungi incertae sedis</taxon>
        <taxon>Zoopagomycota</taxon>
        <taxon>Kickxellomycotina</taxon>
        <taxon>Kickxellomycetes</taxon>
        <taxon>Kickxellales</taxon>
        <taxon>Kickxellaceae</taxon>
        <taxon>Coemansia</taxon>
    </lineage>
</organism>
<keyword evidence="2" id="KW-1133">Transmembrane helix</keyword>
<evidence type="ECO:0000256" key="1">
    <source>
        <dbReference type="SAM" id="MobiDB-lite"/>
    </source>
</evidence>
<protein>
    <submittedName>
        <fullName evidence="3">Uncharacterized protein</fullName>
    </submittedName>
</protein>
<dbReference type="Proteomes" id="UP000242474">
    <property type="component" value="Unassembled WGS sequence"/>
</dbReference>